<comment type="caution">
    <text evidence="3">The sequence shown here is derived from an EMBL/GenBank/DDBJ whole genome shotgun (WGS) entry which is preliminary data.</text>
</comment>
<dbReference type="GO" id="GO:0046872">
    <property type="term" value="F:metal ion binding"/>
    <property type="evidence" value="ECO:0007669"/>
    <property type="project" value="InterPro"/>
</dbReference>
<dbReference type="PROSITE" id="PS50846">
    <property type="entry name" value="HMA_2"/>
    <property type="match status" value="1"/>
</dbReference>
<dbReference type="Pfam" id="PF00403">
    <property type="entry name" value="HMA"/>
    <property type="match status" value="1"/>
</dbReference>
<reference evidence="3 4" key="1">
    <citation type="submission" date="2019-07" db="EMBL/GenBank/DDBJ databases">
        <title>Microbispora hainanensis DSM 45428.</title>
        <authorList>
            <person name="Thawai C."/>
        </authorList>
    </citation>
    <scope>NUCLEOTIDE SEQUENCE [LARGE SCALE GENOMIC DNA]</scope>
    <source>
        <strain evidence="3 4">DSM 45428</strain>
    </source>
</reference>
<dbReference type="EMBL" id="VIRM01000007">
    <property type="protein sequence ID" value="TQS22437.1"/>
    <property type="molecule type" value="Genomic_DNA"/>
</dbReference>
<organism evidence="3 4">
    <name type="scientific">Microbispora hainanensis</name>
    <dbReference type="NCBI Taxonomy" id="568844"/>
    <lineage>
        <taxon>Bacteria</taxon>
        <taxon>Bacillati</taxon>
        <taxon>Actinomycetota</taxon>
        <taxon>Actinomycetes</taxon>
        <taxon>Streptosporangiales</taxon>
        <taxon>Streptosporangiaceae</taxon>
        <taxon>Microbispora</taxon>
    </lineage>
</organism>
<dbReference type="CDD" id="cd00371">
    <property type="entry name" value="HMA"/>
    <property type="match status" value="1"/>
</dbReference>
<feature type="domain" description="HMA" evidence="2">
    <location>
        <begin position="115"/>
        <end position="178"/>
    </location>
</feature>
<sequence>MVMTGSWVSRSVEVERAAPHPAPGGGDGSSPPVLLGLPQQLVMPQPDQLGKDGEDEVHVRSVAVRAVHGLAAGFTRLPRHRTAPDSTGQRTDSRSPGRDGTLNGMADQSRQGAAAETTVCVPALLCRRCVRLLSRHVRDVPGVSSFEVDAGRGLLRVRGVVDPAELRAALASAGFSGDRCEHRDISM</sequence>
<protein>
    <submittedName>
        <fullName evidence="3">Heavy-metal-associated domain-containing protein</fullName>
    </submittedName>
</protein>
<feature type="region of interest" description="Disordered" evidence="1">
    <location>
        <begin position="75"/>
        <end position="113"/>
    </location>
</feature>
<proteinExistence type="predicted"/>
<evidence type="ECO:0000313" key="3">
    <source>
        <dbReference type="EMBL" id="TQS22437.1"/>
    </source>
</evidence>
<dbReference type="Gene3D" id="3.30.70.100">
    <property type="match status" value="1"/>
</dbReference>
<dbReference type="SUPFAM" id="SSF55008">
    <property type="entry name" value="HMA, heavy metal-associated domain"/>
    <property type="match status" value="1"/>
</dbReference>
<dbReference type="InterPro" id="IPR006121">
    <property type="entry name" value="HMA_dom"/>
</dbReference>
<gene>
    <name evidence="3" type="ORF">FLX08_08655</name>
</gene>
<feature type="region of interest" description="Disordered" evidence="1">
    <location>
        <begin position="17"/>
        <end position="36"/>
    </location>
</feature>
<evidence type="ECO:0000313" key="4">
    <source>
        <dbReference type="Proteomes" id="UP000316541"/>
    </source>
</evidence>
<evidence type="ECO:0000256" key="1">
    <source>
        <dbReference type="SAM" id="MobiDB-lite"/>
    </source>
</evidence>
<evidence type="ECO:0000259" key="2">
    <source>
        <dbReference type="PROSITE" id="PS50846"/>
    </source>
</evidence>
<dbReference type="Proteomes" id="UP000316541">
    <property type="component" value="Unassembled WGS sequence"/>
</dbReference>
<name>A0A544Z059_9ACTN</name>
<dbReference type="AlphaFoldDB" id="A0A544Z059"/>
<dbReference type="InterPro" id="IPR036163">
    <property type="entry name" value="HMA_dom_sf"/>
</dbReference>
<accession>A0A544Z059</accession>